<evidence type="ECO:0000256" key="3">
    <source>
        <dbReference type="PROSITE-ProRule" id="PRU00023"/>
    </source>
</evidence>
<evidence type="ECO:0000256" key="4">
    <source>
        <dbReference type="SAM" id="MobiDB-lite"/>
    </source>
</evidence>
<dbReference type="InterPro" id="IPR002110">
    <property type="entry name" value="Ankyrin_rpt"/>
</dbReference>
<feature type="repeat" description="ANK" evidence="3">
    <location>
        <begin position="48"/>
        <end position="80"/>
    </location>
</feature>
<keyword evidence="2 3" id="KW-0040">ANK repeat</keyword>
<dbReference type="Pfam" id="PF12796">
    <property type="entry name" value="Ank_2"/>
    <property type="match status" value="3"/>
</dbReference>
<dbReference type="SMART" id="SM00248">
    <property type="entry name" value="ANK"/>
    <property type="match status" value="6"/>
</dbReference>
<name>A0AAV2QCU2_MEGNR</name>
<dbReference type="PROSITE" id="PS50297">
    <property type="entry name" value="ANK_REP_REGION"/>
    <property type="match status" value="5"/>
</dbReference>
<dbReference type="PANTHER" id="PTHR24174:SF1">
    <property type="entry name" value="IP14385P"/>
    <property type="match status" value="1"/>
</dbReference>
<evidence type="ECO:0000313" key="6">
    <source>
        <dbReference type="Proteomes" id="UP001497623"/>
    </source>
</evidence>
<evidence type="ECO:0008006" key="7">
    <source>
        <dbReference type="Google" id="ProtNLM"/>
    </source>
</evidence>
<organism evidence="5 6">
    <name type="scientific">Meganyctiphanes norvegica</name>
    <name type="common">Northern krill</name>
    <name type="synonym">Thysanopoda norvegica</name>
    <dbReference type="NCBI Taxonomy" id="48144"/>
    <lineage>
        <taxon>Eukaryota</taxon>
        <taxon>Metazoa</taxon>
        <taxon>Ecdysozoa</taxon>
        <taxon>Arthropoda</taxon>
        <taxon>Crustacea</taxon>
        <taxon>Multicrustacea</taxon>
        <taxon>Malacostraca</taxon>
        <taxon>Eumalacostraca</taxon>
        <taxon>Eucarida</taxon>
        <taxon>Euphausiacea</taxon>
        <taxon>Euphausiidae</taxon>
        <taxon>Meganyctiphanes</taxon>
    </lineage>
</organism>
<dbReference type="PANTHER" id="PTHR24174">
    <property type="entry name" value="ANKYRIN REPEAT AND STERILE ALPHA MOTIF DOMAIN-CONTAINING PROTEIN 1"/>
    <property type="match status" value="1"/>
</dbReference>
<feature type="region of interest" description="Disordered" evidence="4">
    <location>
        <begin position="464"/>
        <end position="494"/>
    </location>
</feature>
<sequence>MGKDADLLEGARNGKFQVVEKILSSKARRSGPLASLRRGPGANIQDSSGYTGLHHAALNGHKDVVSLFLSHEASVNIQDQKGSTPLHLACWAGHNEVVKTLLLQGPSVPNVNHQNKGGETALHCAAQYGHTEAAELLLSRGGDPTISNIQAETPLDLASQYGRLHTAELLLRAHPDLLRPYTAAAATAAVFPHTPLHRSSRNGHLAVVNLLLSQGHHVNVRTGQGAPLHEAALCGKTEVVKVLLEAGADAEVRNDLGHTVLDTICSINTPVTQEITSLIKCHHTNQLINLDDDADDNAHLSDDSRPPSWLPSPPASLILTSPHDFGSPYENVLVPTRLHSPPHSPPADGESLSRFSEQRTSSRASDRDSRTSDRDSRTSDKECRMSDRDSHIVSDGRNSVASRMSEETSDWSVYDVPPPPKSLPDRTQSLRLSECEDDGMYEVPPPPRSCRSSMASLHAHRNTRLLQPPEDSPTLTGGTVSPTSSVSSITVTRRSAPSLDIAAASKVVEMVPPPKPPRRSMCPPSPTPESVAADQDSGAYEFICFAASGNKHHQSENESVDVRKSNRSPLLGIQQQQKQQHTSRSGGRPASSYAHDSSDSEYEIPRPTSAYIHSHGHSNKTYGTISFKPVKKSPNKQEQTPTCL</sequence>
<dbReference type="Gene3D" id="1.25.40.20">
    <property type="entry name" value="Ankyrin repeat-containing domain"/>
    <property type="match status" value="3"/>
</dbReference>
<accession>A0AAV2QCU2</accession>
<proteinExistence type="predicted"/>
<feature type="repeat" description="ANK" evidence="3">
    <location>
        <begin position="223"/>
        <end position="255"/>
    </location>
</feature>
<reference evidence="5 6" key="1">
    <citation type="submission" date="2024-05" db="EMBL/GenBank/DDBJ databases">
        <authorList>
            <person name="Wallberg A."/>
        </authorList>
    </citation>
    <scope>NUCLEOTIDE SEQUENCE [LARGE SCALE GENOMIC DNA]</scope>
</reference>
<keyword evidence="6" id="KW-1185">Reference proteome</keyword>
<dbReference type="PROSITE" id="PS50088">
    <property type="entry name" value="ANK_REPEAT"/>
    <property type="match status" value="5"/>
</dbReference>
<feature type="repeat" description="ANK" evidence="3">
    <location>
        <begin position="191"/>
        <end position="223"/>
    </location>
</feature>
<gene>
    <name evidence="5" type="ORF">MNOR_LOCUS10997</name>
</gene>
<dbReference type="InterPro" id="IPR033635">
    <property type="entry name" value="ANKS1/Caskin"/>
</dbReference>
<evidence type="ECO:0000313" key="5">
    <source>
        <dbReference type="EMBL" id="CAL4079403.1"/>
    </source>
</evidence>
<dbReference type="InterPro" id="IPR036770">
    <property type="entry name" value="Ankyrin_rpt-contain_sf"/>
</dbReference>
<feature type="region of interest" description="Disordered" evidence="4">
    <location>
        <begin position="297"/>
        <end position="427"/>
    </location>
</feature>
<protein>
    <recommendedName>
        <fullName evidence="7">Ankyrin repeat and sterile alpha motif domain-containing protein 1B</fullName>
    </recommendedName>
</protein>
<evidence type="ECO:0000256" key="1">
    <source>
        <dbReference type="ARBA" id="ARBA00022737"/>
    </source>
</evidence>
<feature type="region of interest" description="Disordered" evidence="4">
    <location>
        <begin position="571"/>
        <end position="644"/>
    </location>
</feature>
<dbReference type="AlphaFoldDB" id="A0AAV2QCU2"/>
<dbReference type="SUPFAM" id="SSF48403">
    <property type="entry name" value="Ankyrin repeat"/>
    <property type="match status" value="1"/>
</dbReference>
<dbReference type="PRINTS" id="PR01415">
    <property type="entry name" value="ANKYRIN"/>
</dbReference>
<feature type="region of interest" description="Disordered" evidence="4">
    <location>
        <begin position="510"/>
        <end position="534"/>
    </location>
</feature>
<evidence type="ECO:0000256" key="2">
    <source>
        <dbReference type="ARBA" id="ARBA00023043"/>
    </source>
</evidence>
<feature type="repeat" description="ANK" evidence="3">
    <location>
        <begin position="117"/>
        <end position="149"/>
    </location>
</feature>
<dbReference type="Proteomes" id="UP001497623">
    <property type="component" value="Unassembled WGS sequence"/>
</dbReference>
<dbReference type="EMBL" id="CAXKWB010005685">
    <property type="protein sequence ID" value="CAL4079403.1"/>
    <property type="molecule type" value="Genomic_DNA"/>
</dbReference>
<feature type="compositionally biased region" description="Low complexity" evidence="4">
    <location>
        <begin position="472"/>
        <end position="494"/>
    </location>
</feature>
<feature type="compositionally biased region" description="Basic and acidic residues" evidence="4">
    <location>
        <begin position="364"/>
        <end position="394"/>
    </location>
</feature>
<feature type="repeat" description="ANK" evidence="3">
    <location>
        <begin position="81"/>
        <end position="113"/>
    </location>
</feature>
<dbReference type="GO" id="GO:0005829">
    <property type="term" value="C:cytosol"/>
    <property type="evidence" value="ECO:0007669"/>
    <property type="project" value="TreeGrafter"/>
</dbReference>
<comment type="caution">
    <text evidence="5">The sequence shown here is derived from an EMBL/GenBank/DDBJ whole genome shotgun (WGS) entry which is preliminary data.</text>
</comment>
<keyword evidence="1" id="KW-0677">Repeat</keyword>